<organism evidence="1 2">
    <name type="scientific">Melastoma candidum</name>
    <dbReference type="NCBI Taxonomy" id="119954"/>
    <lineage>
        <taxon>Eukaryota</taxon>
        <taxon>Viridiplantae</taxon>
        <taxon>Streptophyta</taxon>
        <taxon>Embryophyta</taxon>
        <taxon>Tracheophyta</taxon>
        <taxon>Spermatophyta</taxon>
        <taxon>Magnoliopsida</taxon>
        <taxon>eudicotyledons</taxon>
        <taxon>Gunneridae</taxon>
        <taxon>Pentapetalae</taxon>
        <taxon>rosids</taxon>
        <taxon>malvids</taxon>
        <taxon>Myrtales</taxon>
        <taxon>Melastomataceae</taxon>
        <taxon>Melastomatoideae</taxon>
        <taxon>Melastomateae</taxon>
        <taxon>Melastoma</taxon>
    </lineage>
</organism>
<name>A0ACB9MD33_9MYRT</name>
<evidence type="ECO:0000313" key="2">
    <source>
        <dbReference type="Proteomes" id="UP001057402"/>
    </source>
</evidence>
<protein>
    <submittedName>
        <fullName evidence="1">Uncharacterized protein</fullName>
    </submittedName>
</protein>
<dbReference type="EMBL" id="CM042889">
    <property type="protein sequence ID" value="KAI4320791.1"/>
    <property type="molecule type" value="Genomic_DNA"/>
</dbReference>
<reference evidence="2" key="1">
    <citation type="journal article" date="2023" name="Front. Plant Sci.">
        <title>Chromosomal-level genome assembly of Melastoma candidum provides insights into trichome evolution.</title>
        <authorList>
            <person name="Zhong Y."/>
            <person name="Wu W."/>
            <person name="Sun C."/>
            <person name="Zou P."/>
            <person name="Liu Y."/>
            <person name="Dai S."/>
            <person name="Zhou R."/>
        </authorList>
    </citation>
    <scope>NUCLEOTIDE SEQUENCE [LARGE SCALE GENOMIC DNA]</scope>
</reference>
<dbReference type="Proteomes" id="UP001057402">
    <property type="component" value="Chromosome 10"/>
</dbReference>
<comment type="caution">
    <text evidence="1">The sequence shown here is derived from an EMBL/GenBank/DDBJ whole genome shotgun (WGS) entry which is preliminary data.</text>
</comment>
<evidence type="ECO:0000313" key="1">
    <source>
        <dbReference type="EMBL" id="KAI4320791.1"/>
    </source>
</evidence>
<keyword evidence="2" id="KW-1185">Reference proteome</keyword>
<gene>
    <name evidence="1" type="ORF">MLD38_034235</name>
</gene>
<sequence>MRRKAPSNEQIRKVIYAVKESDYNIVEQLRKQPAQISLIDLIHSSDKHSEMLEKFLAEVHVPEQVEVNALDSHMNGMLANNAITFSEDDLPEQGSDHNSALFIMLKCSDTTISKVLIDGGSGVNIIPLVVAQKLGVNLEKLPPSSLTIQAFDGAKRQAHGEATLEIKVGPTLFSSVFQILEATGSFNMLLGRPWIHQAGAIPSTLHQMVRFPTDGKLVTVKGEHTMELCHEINMTHVGEPAGEPSTAQALEMVNMVSRTSSRTSDDPRQH</sequence>
<accession>A0ACB9MD33</accession>
<proteinExistence type="predicted"/>